<keyword evidence="2 11" id="KW-1003">Cell membrane</keyword>
<dbReference type="HAMAP" id="MF_00454">
    <property type="entry name" value="FluC"/>
    <property type="match status" value="1"/>
</dbReference>
<dbReference type="STRING" id="1307763.L21SP4_02038"/>
<dbReference type="PANTHER" id="PTHR28259:SF1">
    <property type="entry name" value="FLUORIDE EXPORT PROTEIN 1-RELATED"/>
    <property type="match status" value="1"/>
</dbReference>
<evidence type="ECO:0000313" key="12">
    <source>
        <dbReference type="EMBL" id="AKJ65271.1"/>
    </source>
</evidence>
<sequence length="121" mass="12631">MLVGCGGFAGAVLRYLAAVWVQQWAQGTRFPVGTLAVNVTGCLVIGLLGGWADHIEAFRAETRLVVFIGVLGGFTTFSSFGYETMVLLRDGFAVAALANAGLQLSLGMLAVWAGYTAASLL</sequence>
<dbReference type="GO" id="GO:0140114">
    <property type="term" value="P:cellular detoxification of fluoride"/>
    <property type="evidence" value="ECO:0007669"/>
    <property type="project" value="UniProtKB-UniRule"/>
</dbReference>
<keyword evidence="7 11" id="KW-0472">Membrane</keyword>
<evidence type="ECO:0000256" key="8">
    <source>
        <dbReference type="ARBA" id="ARBA00023303"/>
    </source>
</evidence>
<comment type="similarity">
    <text evidence="9 11">Belongs to the fluoride channel Fluc/FEX (TC 1.A.43) family.</text>
</comment>
<dbReference type="AlphaFoldDB" id="A0A0G3EFN1"/>
<feature type="binding site" evidence="11">
    <location>
        <position position="75"/>
    </location>
    <ligand>
        <name>Na(+)</name>
        <dbReference type="ChEBI" id="CHEBI:29101"/>
        <note>structural</note>
    </ligand>
</feature>
<evidence type="ECO:0000256" key="10">
    <source>
        <dbReference type="ARBA" id="ARBA00035585"/>
    </source>
</evidence>
<keyword evidence="6 11" id="KW-0406">Ion transport</keyword>
<comment type="function">
    <text evidence="11">Fluoride-specific ion channel. Important for reducing fluoride concentration in the cell, thus reducing its toxicity.</text>
</comment>
<keyword evidence="8 11" id="KW-0407">Ion channel</keyword>
<keyword evidence="11" id="KW-0813">Transport</keyword>
<accession>A0A0G3EFN1</accession>
<evidence type="ECO:0000256" key="6">
    <source>
        <dbReference type="ARBA" id="ARBA00023065"/>
    </source>
</evidence>
<evidence type="ECO:0000256" key="1">
    <source>
        <dbReference type="ARBA" id="ARBA00004651"/>
    </source>
</evidence>
<dbReference type="Proteomes" id="UP000035268">
    <property type="component" value="Chromosome"/>
</dbReference>
<dbReference type="Pfam" id="PF02537">
    <property type="entry name" value="CRCB"/>
    <property type="match status" value="1"/>
</dbReference>
<dbReference type="GO" id="GO:0046872">
    <property type="term" value="F:metal ion binding"/>
    <property type="evidence" value="ECO:0007669"/>
    <property type="project" value="UniProtKB-KW"/>
</dbReference>
<comment type="subcellular location">
    <subcellularLocation>
        <location evidence="1 11">Cell membrane</location>
        <topology evidence="1 11">Multi-pass membrane protein</topology>
    </subcellularLocation>
</comment>
<dbReference type="GO" id="GO:0005886">
    <property type="term" value="C:plasma membrane"/>
    <property type="evidence" value="ECO:0007669"/>
    <property type="project" value="UniProtKB-SubCell"/>
</dbReference>
<keyword evidence="11" id="KW-0479">Metal-binding</keyword>
<evidence type="ECO:0000256" key="5">
    <source>
        <dbReference type="ARBA" id="ARBA00022989"/>
    </source>
</evidence>
<evidence type="ECO:0000256" key="9">
    <source>
        <dbReference type="ARBA" id="ARBA00035120"/>
    </source>
</evidence>
<comment type="catalytic activity">
    <reaction evidence="10">
        <text>fluoride(in) = fluoride(out)</text>
        <dbReference type="Rhea" id="RHEA:76159"/>
        <dbReference type="ChEBI" id="CHEBI:17051"/>
    </reaction>
    <physiologicalReaction direction="left-to-right" evidence="10">
        <dbReference type="Rhea" id="RHEA:76160"/>
    </physiologicalReaction>
</comment>
<feature type="transmembrane region" description="Helical" evidence="11">
    <location>
        <begin position="64"/>
        <end position="82"/>
    </location>
</feature>
<feature type="transmembrane region" description="Helical" evidence="11">
    <location>
        <begin position="94"/>
        <end position="115"/>
    </location>
</feature>
<reference evidence="13" key="1">
    <citation type="submission" date="2015-02" db="EMBL/GenBank/DDBJ databases">
        <title>Description and complete genome sequence of the first cultured representative of the subdivision 5 of the Verrucomicrobia phylum.</title>
        <authorList>
            <person name="Spring S."/>
            <person name="Bunk B."/>
            <person name="Sproer C."/>
            <person name="Klenk H.-P."/>
        </authorList>
    </citation>
    <scope>NUCLEOTIDE SEQUENCE [LARGE SCALE GENOMIC DNA]</scope>
    <source>
        <strain evidence="13">L21-Fru-AB</strain>
    </source>
</reference>
<dbReference type="KEGG" id="vbl:L21SP4_02038"/>
<keyword evidence="4 11" id="KW-0812">Transmembrane</keyword>
<evidence type="ECO:0000313" key="13">
    <source>
        <dbReference type="Proteomes" id="UP000035268"/>
    </source>
</evidence>
<feature type="transmembrane region" description="Helical" evidence="11">
    <location>
        <begin position="34"/>
        <end position="52"/>
    </location>
</feature>
<evidence type="ECO:0000256" key="4">
    <source>
        <dbReference type="ARBA" id="ARBA00022692"/>
    </source>
</evidence>
<dbReference type="PANTHER" id="PTHR28259">
    <property type="entry name" value="FLUORIDE EXPORT PROTEIN 1-RELATED"/>
    <property type="match status" value="1"/>
</dbReference>
<keyword evidence="3" id="KW-0997">Cell inner membrane</keyword>
<keyword evidence="11" id="KW-0915">Sodium</keyword>
<evidence type="ECO:0000256" key="3">
    <source>
        <dbReference type="ARBA" id="ARBA00022519"/>
    </source>
</evidence>
<feature type="binding site" evidence="11">
    <location>
        <position position="72"/>
    </location>
    <ligand>
        <name>Na(+)</name>
        <dbReference type="ChEBI" id="CHEBI:29101"/>
        <note>structural</note>
    </ligand>
</feature>
<dbReference type="GO" id="GO:0062054">
    <property type="term" value="F:fluoride channel activity"/>
    <property type="evidence" value="ECO:0007669"/>
    <property type="project" value="UniProtKB-UniRule"/>
</dbReference>
<keyword evidence="13" id="KW-1185">Reference proteome</keyword>
<evidence type="ECO:0000256" key="2">
    <source>
        <dbReference type="ARBA" id="ARBA00022475"/>
    </source>
</evidence>
<dbReference type="InterPro" id="IPR003691">
    <property type="entry name" value="FluC"/>
</dbReference>
<name>A0A0G3EFN1_9BACT</name>
<gene>
    <name evidence="11" type="primary">fluC</name>
    <name evidence="11" type="synonym">crcB</name>
    <name evidence="12" type="ORF">L21SP4_02038</name>
</gene>
<dbReference type="NCBIfam" id="TIGR00494">
    <property type="entry name" value="crcB"/>
    <property type="match status" value="1"/>
</dbReference>
<comment type="activity regulation">
    <text evidence="11">Na(+) is not transported, but it plays an essential structural role and its presence is essential for fluoride channel function.</text>
</comment>
<organism evidence="12 13">
    <name type="scientific">Kiritimatiella glycovorans</name>
    <dbReference type="NCBI Taxonomy" id="1307763"/>
    <lineage>
        <taxon>Bacteria</taxon>
        <taxon>Pseudomonadati</taxon>
        <taxon>Kiritimatiellota</taxon>
        <taxon>Kiritimatiellia</taxon>
        <taxon>Kiritimatiellales</taxon>
        <taxon>Kiritimatiellaceae</taxon>
        <taxon>Kiritimatiella</taxon>
    </lineage>
</organism>
<keyword evidence="5 11" id="KW-1133">Transmembrane helix</keyword>
<dbReference type="EMBL" id="CP010904">
    <property type="protein sequence ID" value="AKJ65271.1"/>
    <property type="molecule type" value="Genomic_DNA"/>
</dbReference>
<evidence type="ECO:0000256" key="7">
    <source>
        <dbReference type="ARBA" id="ARBA00023136"/>
    </source>
</evidence>
<protein>
    <recommendedName>
        <fullName evidence="11">Fluoride-specific ion channel FluC</fullName>
    </recommendedName>
</protein>
<reference evidence="12 13" key="2">
    <citation type="journal article" date="2016" name="ISME J.">
        <title>Characterization of the first cultured representative of Verrucomicrobia subdivision 5 indicates the proposal of a novel phylum.</title>
        <authorList>
            <person name="Spring S."/>
            <person name="Bunk B."/>
            <person name="Sproer C."/>
            <person name="Schumann P."/>
            <person name="Rohde M."/>
            <person name="Tindall B.J."/>
            <person name="Klenk H.P."/>
        </authorList>
    </citation>
    <scope>NUCLEOTIDE SEQUENCE [LARGE SCALE GENOMIC DNA]</scope>
    <source>
        <strain evidence="12 13">L21-Fru-AB</strain>
    </source>
</reference>
<proteinExistence type="inferred from homology"/>
<evidence type="ECO:0000256" key="11">
    <source>
        <dbReference type="HAMAP-Rule" id="MF_00454"/>
    </source>
</evidence>